<dbReference type="PROSITE" id="PS50850">
    <property type="entry name" value="MFS"/>
    <property type="match status" value="1"/>
</dbReference>
<comment type="subcellular location">
    <subcellularLocation>
        <location evidence="1">Cell inner membrane</location>
        <topology evidence="1">Multi-pass membrane protein</topology>
    </subcellularLocation>
</comment>
<feature type="transmembrane region" description="Helical" evidence="10">
    <location>
        <begin position="99"/>
        <end position="119"/>
    </location>
</feature>
<dbReference type="GO" id="GO:0005886">
    <property type="term" value="C:plasma membrane"/>
    <property type="evidence" value="ECO:0007669"/>
    <property type="project" value="UniProtKB-SubCell"/>
</dbReference>
<comment type="similarity">
    <text evidence="2">Belongs to the major facilitator superfamily. YcaD (TC 2.A.1.26) family.</text>
</comment>
<keyword evidence="5" id="KW-1003">Cell membrane</keyword>
<evidence type="ECO:0000259" key="11">
    <source>
        <dbReference type="PROSITE" id="PS50850"/>
    </source>
</evidence>
<feature type="transmembrane region" description="Helical" evidence="10">
    <location>
        <begin position="351"/>
        <end position="369"/>
    </location>
</feature>
<organism evidence="12 13">
    <name type="scientific">Shewanella mangrovi</name>
    <dbReference type="NCBI Taxonomy" id="1515746"/>
    <lineage>
        <taxon>Bacteria</taxon>
        <taxon>Pseudomonadati</taxon>
        <taxon>Pseudomonadota</taxon>
        <taxon>Gammaproteobacteria</taxon>
        <taxon>Alteromonadales</taxon>
        <taxon>Shewanellaceae</taxon>
        <taxon>Shewanella</taxon>
    </lineage>
</organism>
<dbReference type="AlphaFoldDB" id="A0A094J850"/>
<dbReference type="RefSeq" id="WP_037445632.1">
    <property type="nucleotide sequence ID" value="NZ_JPEO01000024.1"/>
</dbReference>
<name>A0A094J850_9GAMM</name>
<proteinExistence type="inferred from homology"/>
<evidence type="ECO:0000313" key="12">
    <source>
        <dbReference type="EMBL" id="KFZ36115.1"/>
    </source>
</evidence>
<evidence type="ECO:0000256" key="6">
    <source>
        <dbReference type="ARBA" id="ARBA00022519"/>
    </source>
</evidence>
<feature type="transmembrane region" description="Helical" evidence="10">
    <location>
        <begin position="235"/>
        <end position="253"/>
    </location>
</feature>
<gene>
    <name evidence="12" type="ORF">HR45_18285</name>
</gene>
<feature type="transmembrane region" description="Helical" evidence="10">
    <location>
        <begin position="291"/>
        <end position="311"/>
    </location>
</feature>
<dbReference type="InterPro" id="IPR011701">
    <property type="entry name" value="MFS"/>
</dbReference>
<dbReference type="Pfam" id="PF07690">
    <property type="entry name" value="MFS_1"/>
    <property type="match status" value="1"/>
</dbReference>
<evidence type="ECO:0000256" key="1">
    <source>
        <dbReference type="ARBA" id="ARBA00004429"/>
    </source>
</evidence>
<dbReference type="CDD" id="cd17477">
    <property type="entry name" value="MFS_YcaD_like"/>
    <property type="match status" value="1"/>
</dbReference>
<dbReference type="NCBIfam" id="NF002962">
    <property type="entry name" value="PRK03633.1"/>
    <property type="match status" value="1"/>
</dbReference>
<dbReference type="eggNOG" id="COG0477">
    <property type="taxonomic scope" value="Bacteria"/>
</dbReference>
<evidence type="ECO:0000256" key="4">
    <source>
        <dbReference type="ARBA" id="ARBA00022448"/>
    </source>
</evidence>
<dbReference type="InterPro" id="IPR023745">
    <property type="entry name" value="MFS_YcaD"/>
</dbReference>
<dbReference type="InterPro" id="IPR036259">
    <property type="entry name" value="MFS_trans_sf"/>
</dbReference>
<evidence type="ECO:0000256" key="2">
    <source>
        <dbReference type="ARBA" id="ARBA00007552"/>
    </source>
</evidence>
<dbReference type="SUPFAM" id="SSF103473">
    <property type="entry name" value="MFS general substrate transporter"/>
    <property type="match status" value="1"/>
</dbReference>
<dbReference type="HAMAP" id="MF_01149">
    <property type="entry name" value="MFS_YcaD"/>
    <property type="match status" value="1"/>
</dbReference>
<keyword evidence="6" id="KW-0997">Cell inner membrane</keyword>
<keyword evidence="13" id="KW-1185">Reference proteome</keyword>
<reference evidence="12 13" key="1">
    <citation type="submission" date="2014-06" db="EMBL/GenBank/DDBJ databases">
        <title>Shewanella sp. YQH10.</title>
        <authorList>
            <person name="Liu Y."/>
            <person name="Zeng R."/>
        </authorList>
    </citation>
    <scope>NUCLEOTIDE SEQUENCE [LARGE SCALE GENOMIC DNA]</scope>
    <source>
        <strain evidence="12 13">YQH10</strain>
    </source>
</reference>
<dbReference type="GO" id="GO:0022857">
    <property type="term" value="F:transmembrane transporter activity"/>
    <property type="evidence" value="ECO:0007669"/>
    <property type="project" value="InterPro"/>
</dbReference>
<keyword evidence="4" id="KW-0813">Transport</keyword>
<comment type="caution">
    <text evidence="12">The sequence shown here is derived from an EMBL/GenBank/DDBJ whole genome shotgun (WGS) entry which is preliminary data.</text>
</comment>
<feature type="transmembrane region" description="Helical" evidence="10">
    <location>
        <begin position="323"/>
        <end position="345"/>
    </location>
</feature>
<dbReference type="PANTHER" id="PTHR23521">
    <property type="entry name" value="TRANSPORTER MFS SUPERFAMILY"/>
    <property type="match status" value="1"/>
</dbReference>
<evidence type="ECO:0000256" key="5">
    <source>
        <dbReference type="ARBA" id="ARBA00022475"/>
    </source>
</evidence>
<feature type="transmembrane region" description="Helical" evidence="10">
    <location>
        <begin position="39"/>
        <end position="62"/>
    </location>
</feature>
<feature type="transmembrane region" description="Helical" evidence="10">
    <location>
        <begin position="265"/>
        <end position="285"/>
    </location>
</feature>
<keyword evidence="7 10" id="KW-0812">Transmembrane</keyword>
<keyword evidence="9 10" id="KW-0472">Membrane</keyword>
<dbReference type="STRING" id="1515746.HR45_18285"/>
<evidence type="ECO:0000256" key="10">
    <source>
        <dbReference type="SAM" id="Phobius"/>
    </source>
</evidence>
<sequence>MSTYTRPVLLLLSGLLLLTLSIAVLNTLVPLWLARESMATWQVGMVSSAYFAGNLLGTLLAGRMITRLGFNRSYYVASLLFAVGCIGLGFMIGFYSWCLWRFVAGVGCAMIWVVVESALMCSGHSRNRGRLLAAYMMVYYFGTVAGQLLLTELSTELMNVLPWAVALVLSSMLPLLFTRIVNSEPAPQQQTHLWSMLRLRKARLGIHGCVISGIVLGSMYGLMPLYLNHLEMDDATVGFWMALLVSAGIFGQWPVGKLADRFGRLLVLRVQVFVVIVGCIAMLAHAALTPALFILGAAGFTLYPVAMAWACEKVEHHQLVPMNQALLLSYTVGSLVGPTLTGALMESFSDGLLFIMIASVSLVYLLMLLRKAEQHPTPVAHV</sequence>
<evidence type="ECO:0000256" key="8">
    <source>
        <dbReference type="ARBA" id="ARBA00022989"/>
    </source>
</evidence>
<evidence type="ECO:0000256" key="7">
    <source>
        <dbReference type="ARBA" id="ARBA00022692"/>
    </source>
</evidence>
<evidence type="ECO:0000313" key="13">
    <source>
        <dbReference type="Proteomes" id="UP000029264"/>
    </source>
</evidence>
<accession>A0A094J850</accession>
<dbReference type="Proteomes" id="UP000029264">
    <property type="component" value="Unassembled WGS sequence"/>
</dbReference>
<feature type="transmembrane region" description="Helical" evidence="10">
    <location>
        <begin position="202"/>
        <end position="223"/>
    </location>
</feature>
<dbReference type="OrthoDB" id="9810614at2"/>
<evidence type="ECO:0000256" key="9">
    <source>
        <dbReference type="ARBA" id="ARBA00023136"/>
    </source>
</evidence>
<feature type="transmembrane region" description="Helical" evidence="10">
    <location>
        <begin position="74"/>
        <end position="93"/>
    </location>
</feature>
<feature type="transmembrane region" description="Helical" evidence="10">
    <location>
        <begin position="161"/>
        <end position="181"/>
    </location>
</feature>
<dbReference type="PANTHER" id="PTHR23521:SF2">
    <property type="entry name" value="TRANSPORTER MFS SUPERFAMILY"/>
    <property type="match status" value="1"/>
</dbReference>
<feature type="transmembrane region" description="Helical" evidence="10">
    <location>
        <begin position="131"/>
        <end position="149"/>
    </location>
</feature>
<dbReference type="InterPro" id="IPR047200">
    <property type="entry name" value="MFS_YcaD-like"/>
</dbReference>
<protein>
    <recommendedName>
        <fullName evidence="3">Uncharacterized MFS-type transporter YcaD</fullName>
    </recommendedName>
</protein>
<dbReference type="InterPro" id="IPR020846">
    <property type="entry name" value="MFS_dom"/>
</dbReference>
<feature type="domain" description="Major facilitator superfamily (MFS) profile" evidence="11">
    <location>
        <begin position="7"/>
        <end position="376"/>
    </location>
</feature>
<evidence type="ECO:0000256" key="3">
    <source>
        <dbReference type="ARBA" id="ARBA00016645"/>
    </source>
</evidence>
<keyword evidence="8 10" id="KW-1133">Transmembrane helix</keyword>
<dbReference type="Gene3D" id="1.20.1250.20">
    <property type="entry name" value="MFS general substrate transporter like domains"/>
    <property type="match status" value="2"/>
</dbReference>
<dbReference type="EMBL" id="JPEO01000024">
    <property type="protein sequence ID" value="KFZ36115.1"/>
    <property type="molecule type" value="Genomic_DNA"/>
</dbReference>